<sequence>SDDENEDNVEEANVEKAATGSSNVEEATTGSSNIEKAASESSNWTNQNFEDEDLITEEEQQWENTINEWIELGERENQFEDQSDEILLTKKHPADNEMAKWSLDSLFISSLEAPSFFDSELTSLLK</sequence>
<keyword evidence="3" id="KW-1185">Reference proteome</keyword>
<evidence type="ECO:0000313" key="2">
    <source>
        <dbReference type="EMBL" id="CAG8837467.1"/>
    </source>
</evidence>
<comment type="caution">
    <text evidence="2">The sequence shown here is derived from an EMBL/GenBank/DDBJ whole genome shotgun (WGS) entry which is preliminary data.</text>
</comment>
<evidence type="ECO:0000313" key="3">
    <source>
        <dbReference type="Proteomes" id="UP000789901"/>
    </source>
</evidence>
<name>A0ABN7WPN3_GIGMA</name>
<feature type="region of interest" description="Disordered" evidence="1">
    <location>
        <begin position="1"/>
        <end position="54"/>
    </location>
</feature>
<feature type="compositionally biased region" description="Polar residues" evidence="1">
    <location>
        <begin position="19"/>
        <end position="48"/>
    </location>
</feature>
<protein>
    <submittedName>
        <fullName evidence="2">39098_t:CDS:1</fullName>
    </submittedName>
</protein>
<reference evidence="2 3" key="1">
    <citation type="submission" date="2021-06" db="EMBL/GenBank/DDBJ databases">
        <authorList>
            <person name="Kallberg Y."/>
            <person name="Tangrot J."/>
            <person name="Rosling A."/>
        </authorList>
    </citation>
    <scope>NUCLEOTIDE SEQUENCE [LARGE SCALE GENOMIC DNA]</scope>
    <source>
        <strain evidence="2 3">120-4 pot B 10/14</strain>
    </source>
</reference>
<accession>A0ABN7WPN3</accession>
<evidence type="ECO:0000256" key="1">
    <source>
        <dbReference type="SAM" id="MobiDB-lite"/>
    </source>
</evidence>
<dbReference type="EMBL" id="CAJVQB010055946">
    <property type="protein sequence ID" value="CAG8837467.1"/>
    <property type="molecule type" value="Genomic_DNA"/>
</dbReference>
<feature type="non-terminal residue" evidence="2">
    <location>
        <position position="1"/>
    </location>
</feature>
<proteinExistence type="predicted"/>
<organism evidence="2 3">
    <name type="scientific">Gigaspora margarita</name>
    <dbReference type="NCBI Taxonomy" id="4874"/>
    <lineage>
        <taxon>Eukaryota</taxon>
        <taxon>Fungi</taxon>
        <taxon>Fungi incertae sedis</taxon>
        <taxon>Mucoromycota</taxon>
        <taxon>Glomeromycotina</taxon>
        <taxon>Glomeromycetes</taxon>
        <taxon>Diversisporales</taxon>
        <taxon>Gigasporaceae</taxon>
        <taxon>Gigaspora</taxon>
    </lineage>
</organism>
<gene>
    <name evidence="2" type="ORF">GMARGA_LOCUS33508</name>
</gene>
<dbReference type="Proteomes" id="UP000789901">
    <property type="component" value="Unassembled WGS sequence"/>
</dbReference>
<feature type="compositionally biased region" description="Acidic residues" evidence="1">
    <location>
        <begin position="1"/>
        <end position="12"/>
    </location>
</feature>